<proteinExistence type="predicted"/>
<dbReference type="InterPro" id="IPR020037">
    <property type="entry name" value="DUF4312"/>
</dbReference>
<dbReference type="RefSeq" id="WP_311829360.1">
    <property type="nucleotide sequence ID" value="NZ_JARQAJ010000001.1"/>
</dbReference>
<organism evidence="1 2">
    <name type="scientific">Enterococcus xiangfangensis</name>
    <dbReference type="NCBI Taxonomy" id="1296537"/>
    <lineage>
        <taxon>Bacteria</taxon>
        <taxon>Bacillati</taxon>
        <taxon>Bacillota</taxon>
        <taxon>Bacilli</taxon>
        <taxon>Lactobacillales</taxon>
        <taxon>Enterococcaceae</taxon>
        <taxon>Enterococcus</taxon>
    </lineage>
</organism>
<protein>
    <submittedName>
        <fullName evidence="1">DUF4312 family protein</fullName>
    </submittedName>
</protein>
<sequence length="116" mass="13195">MSIQDCQQVVVTVEGKGDSKQHAFASALGEIQKKMMQDSEVILRIEPLEVEVVKAIQQTYKERFLFFFLPRIRTNYYVELAVTVSVTTLKVDEVTFVQEMTGDPDGIKIPIISKKI</sequence>
<reference evidence="1" key="1">
    <citation type="submission" date="2023-03" db="EMBL/GenBank/DDBJ databases">
        <authorList>
            <person name="Shen W."/>
            <person name="Cai J."/>
        </authorList>
    </citation>
    <scope>NUCLEOTIDE SEQUENCE</scope>
    <source>
        <strain evidence="1">P66-3</strain>
    </source>
</reference>
<comment type="caution">
    <text evidence="1">The sequence shown here is derived from an EMBL/GenBank/DDBJ whole genome shotgun (WGS) entry which is preliminary data.</text>
</comment>
<dbReference type="Proteomes" id="UP001181046">
    <property type="component" value="Unassembled WGS sequence"/>
</dbReference>
<dbReference type="Pfam" id="PF14189">
    <property type="entry name" value="DUF4312"/>
    <property type="match status" value="1"/>
</dbReference>
<dbReference type="NCBIfam" id="TIGR03578">
    <property type="entry name" value="EF_0831"/>
    <property type="match status" value="1"/>
</dbReference>
<keyword evidence="2" id="KW-1185">Reference proteome</keyword>
<name>A0ABU3F7I0_9ENTE</name>
<accession>A0ABU3F7I0</accession>
<dbReference type="EMBL" id="JARQAJ010000001">
    <property type="protein sequence ID" value="MDT2758626.1"/>
    <property type="molecule type" value="Genomic_DNA"/>
</dbReference>
<evidence type="ECO:0000313" key="1">
    <source>
        <dbReference type="EMBL" id="MDT2758626.1"/>
    </source>
</evidence>
<gene>
    <name evidence="1" type="ORF">P7H27_02370</name>
</gene>
<evidence type="ECO:0000313" key="2">
    <source>
        <dbReference type="Proteomes" id="UP001181046"/>
    </source>
</evidence>